<dbReference type="Pfam" id="PF08376">
    <property type="entry name" value="NIT"/>
    <property type="match status" value="1"/>
</dbReference>
<keyword evidence="11" id="KW-0472">Membrane</keyword>
<keyword evidence="5" id="KW-0808">Transferase</keyword>
<dbReference type="Pfam" id="PF02518">
    <property type="entry name" value="HATPase_c"/>
    <property type="match status" value="1"/>
</dbReference>
<evidence type="ECO:0000313" key="13">
    <source>
        <dbReference type="EMBL" id="MFC7327610.1"/>
    </source>
</evidence>
<evidence type="ECO:0000313" key="14">
    <source>
        <dbReference type="Proteomes" id="UP001596540"/>
    </source>
</evidence>
<dbReference type="RefSeq" id="WP_379869998.1">
    <property type="nucleotide sequence ID" value="NZ_JBHTBH010000003.1"/>
</dbReference>
<keyword evidence="7" id="KW-0418">Kinase</keyword>
<feature type="compositionally biased region" description="Polar residues" evidence="10">
    <location>
        <begin position="820"/>
        <end position="831"/>
    </location>
</feature>
<reference evidence="14" key="1">
    <citation type="journal article" date="2019" name="Int. J. Syst. Evol. Microbiol.">
        <title>The Global Catalogue of Microorganisms (GCM) 10K type strain sequencing project: providing services to taxonomists for standard genome sequencing and annotation.</title>
        <authorList>
            <consortium name="The Broad Institute Genomics Platform"/>
            <consortium name="The Broad Institute Genome Sequencing Center for Infectious Disease"/>
            <person name="Wu L."/>
            <person name="Ma J."/>
        </authorList>
    </citation>
    <scope>NUCLEOTIDE SEQUENCE [LARGE SCALE GENOMIC DNA]</scope>
    <source>
        <strain evidence="14">CGMCC 4.7382</strain>
    </source>
</reference>
<dbReference type="InterPro" id="IPR050428">
    <property type="entry name" value="TCS_sensor_his_kinase"/>
</dbReference>
<comment type="subcellular location">
    <subcellularLocation>
        <location evidence="2">Membrane</location>
    </subcellularLocation>
</comment>
<keyword evidence="8 11" id="KW-1133">Transmembrane helix</keyword>
<feature type="compositionally biased region" description="Basic and acidic residues" evidence="10">
    <location>
        <begin position="687"/>
        <end position="700"/>
    </location>
</feature>
<feature type="compositionally biased region" description="Basic and acidic residues" evidence="10">
    <location>
        <begin position="834"/>
        <end position="849"/>
    </location>
</feature>
<dbReference type="Gene3D" id="6.10.340.10">
    <property type="match status" value="1"/>
</dbReference>
<dbReference type="InterPro" id="IPR013587">
    <property type="entry name" value="Nitrate/nitrite_sensing"/>
</dbReference>
<feature type="transmembrane region" description="Helical" evidence="11">
    <location>
        <begin position="20"/>
        <end position="40"/>
    </location>
</feature>
<dbReference type="EC" id="2.7.13.3" evidence="3"/>
<evidence type="ECO:0000256" key="5">
    <source>
        <dbReference type="ARBA" id="ARBA00022679"/>
    </source>
</evidence>
<keyword evidence="9" id="KW-0902">Two-component regulatory system</keyword>
<evidence type="ECO:0000256" key="4">
    <source>
        <dbReference type="ARBA" id="ARBA00022553"/>
    </source>
</evidence>
<dbReference type="SUPFAM" id="SSF55874">
    <property type="entry name" value="ATPase domain of HSP90 chaperone/DNA topoisomerase II/histidine kinase"/>
    <property type="match status" value="1"/>
</dbReference>
<dbReference type="Proteomes" id="UP001596540">
    <property type="component" value="Unassembled WGS sequence"/>
</dbReference>
<protein>
    <recommendedName>
        <fullName evidence="3">histidine kinase</fullName>
        <ecNumber evidence="3">2.7.13.3</ecNumber>
    </recommendedName>
</protein>
<evidence type="ECO:0000256" key="8">
    <source>
        <dbReference type="ARBA" id="ARBA00022989"/>
    </source>
</evidence>
<evidence type="ECO:0000259" key="12">
    <source>
        <dbReference type="PROSITE" id="PS50885"/>
    </source>
</evidence>
<proteinExistence type="predicted"/>
<evidence type="ECO:0000256" key="10">
    <source>
        <dbReference type="SAM" id="MobiDB-lite"/>
    </source>
</evidence>
<dbReference type="EMBL" id="JBHTBH010000003">
    <property type="protein sequence ID" value="MFC7327610.1"/>
    <property type="molecule type" value="Genomic_DNA"/>
</dbReference>
<dbReference type="InterPro" id="IPR003660">
    <property type="entry name" value="HAMP_dom"/>
</dbReference>
<dbReference type="Gene3D" id="3.30.565.10">
    <property type="entry name" value="Histidine kinase-like ATPase, C-terminal domain"/>
    <property type="match status" value="1"/>
</dbReference>
<comment type="caution">
    <text evidence="13">The sequence shown here is derived from an EMBL/GenBank/DDBJ whole genome shotgun (WGS) entry which is preliminary data.</text>
</comment>
<keyword evidence="4" id="KW-0597">Phosphoprotein</keyword>
<evidence type="ECO:0000256" key="1">
    <source>
        <dbReference type="ARBA" id="ARBA00000085"/>
    </source>
</evidence>
<dbReference type="InterPro" id="IPR003594">
    <property type="entry name" value="HATPase_dom"/>
</dbReference>
<dbReference type="PROSITE" id="PS50885">
    <property type="entry name" value="HAMP"/>
    <property type="match status" value="1"/>
</dbReference>
<dbReference type="SMART" id="SM00387">
    <property type="entry name" value="HATPase_c"/>
    <property type="match status" value="1"/>
</dbReference>
<sequence>MQAAKQKRDPNIRTRLRRIILVPTAALVALWLVASSYLAYNALLQYMVAKGTQDMLTPAAVALTAVMDERSFTVAYLEEPAEYEDALREARADSDVLMEDALTRFEGALALSSPEVQDLIISLRGRFDTIPEIRAQVDGGQATRADVLEFYNALMKNGADLFDLQSREIPAANVVGIGMSATYTFRTVDMLAQADSHLTRAFATGELSAADQQEFTRLVGAYHRTLDSIRDFVGPEQSRALTELDRSPEWAALAELEDQVTARQIEIETDPVTGAQTENLAIPISEQEWREAYTPVKEQLVDLGASQAMYAGDVQLGNAARAITTFLVAALGVAAISVLTFRFALRASRTLSDRLNRLRDDTQELADRRLPGIVERLGRNEPVDVAREVPELSHSDDEIGQVARSFNAAQRTAVAAAVQQAELREGVNKVFLNIAHRSQTLVHRQLRLLDKMEREQEDPEQLTELFKLDHLATRSRRNAENLLILGGETPGRTWHRPMPLIDVLRSAISESGDYTRVKRQRIARVWLNGPAVADVIHLVAELVDNATAFSPPHTSVHLRSEQVPNGVTIEIEDRGLGMKDEEFTSANELLANPPEFDVMRLNEKMRLGLFVVSRLAQRHGIKVRLRASPYGGVQAIVLLPGSLVSTDQPPAARPASGDTAPADRSRPGNGTAESGEEHAAGRTAENGARDVVPRHAERGAHAAPDGDVLSGPGEPEPPRPSRPRRVPGATLPSASTVWSTGPNGSHHAPDGGGTADVTTPSEGRAAPEERSAEDAPAADARPRLPKRRPQANLAPQLYDSGPTSAADPSPAEDPERSQRLRQSMSAFQQGTRRGRADGRQQQNKTEKDT</sequence>
<dbReference type="InterPro" id="IPR036890">
    <property type="entry name" value="HATPase_C_sf"/>
</dbReference>
<name>A0ABW2KEC0_9ACTN</name>
<evidence type="ECO:0000256" key="11">
    <source>
        <dbReference type="SAM" id="Phobius"/>
    </source>
</evidence>
<organism evidence="13 14">
    <name type="scientific">Marinactinospora rubrisoli</name>
    <dbReference type="NCBI Taxonomy" id="2715399"/>
    <lineage>
        <taxon>Bacteria</taxon>
        <taxon>Bacillati</taxon>
        <taxon>Actinomycetota</taxon>
        <taxon>Actinomycetes</taxon>
        <taxon>Streptosporangiales</taxon>
        <taxon>Nocardiopsidaceae</taxon>
        <taxon>Marinactinospora</taxon>
    </lineage>
</organism>
<evidence type="ECO:0000256" key="3">
    <source>
        <dbReference type="ARBA" id="ARBA00012438"/>
    </source>
</evidence>
<feature type="region of interest" description="Disordered" evidence="10">
    <location>
        <begin position="647"/>
        <end position="849"/>
    </location>
</feature>
<accession>A0ABW2KEC0</accession>
<gene>
    <name evidence="13" type="ORF">ACFQRF_07625</name>
</gene>
<dbReference type="PANTHER" id="PTHR45436:SF5">
    <property type="entry name" value="SENSOR HISTIDINE KINASE TRCS"/>
    <property type="match status" value="1"/>
</dbReference>
<keyword evidence="14" id="KW-1185">Reference proteome</keyword>
<comment type="catalytic activity">
    <reaction evidence="1">
        <text>ATP + protein L-histidine = ADP + protein N-phospho-L-histidine.</text>
        <dbReference type="EC" id="2.7.13.3"/>
    </reaction>
</comment>
<keyword evidence="6 11" id="KW-0812">Transmembrane</keyword>
<feature type="compositionally biased region" description="Polar residues" evidence="10">
    <location>
        <begin position="732"/>
        <end position="743"/>
    </location>
</feature>
<evidence type="ECO:0000256" key="6">
    <source>
        <dbReference type="ARBA" id="ARBA00022692"/>
    </source>
</evidence>
<feature type="domain" description="HAMP" evidence="12">
    <location>
        <begin position="349"/>
        <end position="418"/>
    </location>
</feature>
<evidence type="ECO:0000256" key="2">
    <source>
        <dbReference type="ARBA" id="ARBA00004370"/>
    </source>
</evidence>
<dbReference type="PANTHER" id="PTHR45436">
    <property type="entry name" value="SENSOR HISTIDINE KINASE YKOH"/>
    <property type="match status" value="1"/>
</dbReference>
<evidence type="ECO:0000256" key="9">
    <source>
        <dbReference type="ARBA" id="ARBA00023012"/>
    </source>
</evidence>
<evidence type="ECO:0000256" key="7">
    <source>
        <dbReference type="ARBA" id="ARBA00022777"/>
    </source>
</evidence>